<dbReference type="SUPFAM" id="SSF52540">
    <property type="entry name" value="P-loop containing nucleoside triphosphate hydrolases"/>
    <property type="match status" value="1"/>
</dbReference>
<dbReference type="GO" id="GO:0005525">
    <property type="term" value="F:GTP binding"/>
    <property type="evidence" value="ECO:0007669"/>
    <property type="project" value="InterPro"/>
</dbReference>
<dbReference type="InterPro" id="IPR027417">
    <property type="entry name" value="P-loop_NTPase"/>
</dbReference>
<evidence type="ECO:0000256" key="2">
    <source>
        <dbReference type="SAM" id="Coils"/>
    </source>
</evidence>
<name>A0AAN6MY53_9PEZI</name>
<keyword evidence="5" id="KW-1185">Reference proteome</keyword>
<comment type="caution">
    <text evidence="4">The sequence shown here is derived from an EMBL/GenBank/DDBJ whole genome shotgun (WGS) entry which is preliminary data.</text>
</comment>
<dbReference type="AlphaFoldDB" id="A0AAN6MY53"/>
<feature type="coiled-coil region" evidence="2">
    <location>
        <begin position="264"/>
        <end position="291"/>
    </location>
</feature>
<proteinExistence type="predicted"/>
<evidence type="ECO:0000259" key="3">
    <source>
        <dbReference type="Pfam" id="PF04548"/>
    </source>
</evidence>
<keyword evidence="4" id="KW-0378">Hydrolase</keyword>
<dbReference type="Gene3D" id="3.40.50.300">
    <property type="entry name" value="P-loop containing nucleotide triphosphate hydrolases"/>
    <property type="match status" value="1"/>
</dbReference>
<accession>A0AAN6MY53</accession>
<keyword evidence="1" id="KW-0547">Nucleotide-binding</keyword>
<evidence type="ECO:0000313" key="5">
    <source>
        <dbReference type="Proteomes" id="UP001303473"/>
    </source>
</evidence>
<evidence type="ECO:0000256" key="1">
    <source>
        <dbReference type="ARBA" id="ARBA00022741"/>
    </source>
</evidence>
<dbReference type="GO" id="GO:0016787">
    <property type="term" value="F:hydrolase activity"/>
    <property type="evidence" value="ECO:0007669"/>
    <property type="project" value="UniProtKB-KW"/>
</dbReference>
<reference evidence="5" key="1">
    <citation type="journal article" date="2023" name="Mol. Phylogenet. Evol.">
        <title>Genome-scale phylogeny and comparative genomics of the fungal order Sordariales.</title>
        <authorList>
            <person name="Hensen N."/>
            <person name="Bonometti L."/>
            <person name="Westerberg I."/>
            <person name="Brannstrom I.O."/>
            <person name="Guillou S."/>
            <person name="Cros-Aarteil S."/>
            <person name="Calhoun S."/>
            <person name="Haridas S."/>
            <person name="Kuo A."/>
            <person name="Mondo S."/>
            <person name="Pangilinan J."/>
            <person name="Riley R."/>
            <person name="LaButti K."/>
            <person name="Andreopoulos B."/>
            <person name="Lipzen A."/>
            <person name="Chen C."/>
            <person name="Yan M."/>
            <person name="Daum C."/>
            <person name="Ng V."/>
            <person name="Clum A."/>
            <person name="Steindorff A."/>
            <person name="Ohm R.A."/>
            <person name="Martin F."/>
            <person name="Silar P."/>
            <person name="Natvig D.O."/>
            <person name="Lalanne C."/>
            <person name="Gautier V."/>
            <person name="Ament-Velasquez S.L."/>
            <person name="Kruys A."/>
            <person name="Hutchinson M.I."/>
            <person name="Powell A.J."/>
            <person name="Barry K."/>
            <person name="Miller A.N."/>
            <person name="Grigoriev I.V."/>
            <person name="Debuchy R."/>
            <person name="Gladieux P."/>
            <person name="Hiltunen Thoren M."/>
            <person name="Johannesson H."/>
        </authorList>
    </citation>
    <scope>NUCLEOTIDE SEQUENCE [LARGE SCALE GENOMIC DNA]</scope>
    <source>
        <strain evidence="5">CBS 340.73</strain>
    </source>
</reference>
<sequence>MSYSESDYATESDGIILLMGVTGAGKSYFLNQLKAGSVGEGHGLRSETKRCKGVKIELHEEDDDADGKPTSSIYVVDTPGFDDTDRGEGEIFEEISRYLATQYKSGIPLKGILFFHRITDNRITGSSRKYMSIFRSLCGDHALKNVILVTTMWNKVPPADQTRAFEREQELIDDFWAPMLRHRSFVAHFNGTSRSASSLVWQLARKEDVILDIQRQIIDDDLEVYNTAAGQQLASILQADRSRCAKRIAQLKKEWEHCRDEERKEELRQDIEETQETIDKITRSLRKMAVKIGDRIKEKIKDALSGPNIRTAIEVLTIVLNITLTIIKFVAS</sequence>
<gene>
    <name evidence="4" type="ORF">QBC46DRAFT_322980</name>
</gene>
<dbReference type="Pfam" id="PF04548">
    <property type="entry name" value="AIG1"/>
    <property type="match status" value="1"/>
</dbReference>
<protein>
    <submittedName>
        <fullName evidence="4">P-loop containing nucleoside triphosphate hydrolase protein</fullName>
    </submittedName>
</protein>
<keyword evidence="2" id="KW-0175">Coiled coil</keyword>
<dbReference type="InterPro" id="IPR006703">
    <property type="entry name" value="G_AIG1"/>
</dbReference>
<dbReference type="Proteomes" id="UP001303473">
    <property type="component" value="Unassembled WGS sequence"/>
</dbReference>
<dbReference type="EMBL" id="MU853913">
    <property type="protein sequence ID" value="KAK3935665.1"/>
    <property type="molecule type" value="Genomic_DNA"/>
</dbReference>
<feature type="domain" description="AIG1-type G" evidence="3">
    <location>
        <begin position="16"/>
        <end position="160"/>
    </location>
</feature>
<dbReference type="CDD" id="cd00882">
    <property type="entry name" value="Ras_like_GTPase"/>
    <property type="match status" value="1"/>
</dbReference>
<evidence type="ECO:0000313" key="4">
    <source>
        <dbReference type="EMBL" id="KAK3935665.1"/>
    </source>
</evidence>
<organism evidence="4 5">
    <name type="scientific">Diplogelasinospora grovesii</name>
    <dbReference type="NCBI Taxonomy" id="303347"/>
    <lineage>
        <taxon>Eukaryota</taxon>
        <taxon>Fungi</taxon>
        <taxon>Dikarya</taxon>
        <taxon>Ascomycota</taxon>
        <taxon>Pezizomycotina</taxon>
        <taxon>Sordariomycetes</taxon>
        <taxon>Sordariomycetidae</taxon>
        <taxon>Sordariales</taxon>
        <taxon>Diplogelasinosporaceae</taxon>
        <taxon>Diplogelasinospora</taxon>
    </lineage>
</organism>